<feature type="compositionally biased region" description="Basic and acidic residues" evidence="1">
    <location>
        <begin position="67"/>
        <end position="134"/>
    </location>
</feature>
<reference evidence="2" key="1">
    <citation type="submission" date="2020-05" db="UniProtKB">
        <authorList>
            <consortium name="EnsemblMetazoa"/>
        </authorList>
    </citation>
    <scope>IDENTIFICATION</scope>
    <source>
        <strain evidence="2">MAF</strain>
    </source>
</reference>
<evidence type="ECO:0000313" key="3">
    <source>
        <dbReference type="Proteomes" id="UP000075903"/>
    </source>
</evidence>
<dbReference type="VEuPathDB" id="VectorBase:AMEM018268"/>
<protein>
    <submittedName>
        <fullName evidence="2">Uncharacterized protein</fullName>
    </submittedName>
</protein>
<evidence type="ECO:0000313" key="2">
    <source>
        <dbReference type="EnsemblMetazoa" id="AMEM018268-PA"/>
    </source>
</evidence>
<name>A0A182VP44_ANOME</name>
<evidence type="ECO:0000256" key="1">
    <source>
        <dbReference type="SAM" id="MobiDB-lite"/>
    </source>
</evidence>
<dbReference type="AlphaFoldDB" id="A0A182VP44"/>
<proteinExistence type="predicted"/>
<feature type="compositionally biased region" description="Low complexity" evidence="1">
    <location>
        <begin position="16"/>
        <end position="56"/>
    </location>
</feature>
<feature type="region of interest" description="Disordered" evidence="1">
    <location>
        <begin position="16"/>
        <end position="134"/>
    </location>
</feature>
<dbReference type="EnsemblMetazoa" id="AMEM018268-RA">
    <property type="protein sequence ID" value="AMEM018268-PA"/>
    <property type="gene ID" value="AMEM018268"/>
</dbReference>
<accession>A0A182VP44</accession>
<dbReference type="Proteomes" id="UP000075903">
    <property type="component" value="Unassembled WGS sequence"/>
</dbReference>
<sequence length="328" mass="36274">MPSSSESISVCLPFALLSSPEPGSSSSPSSRSLPSPLPAAGSPSSPSSSSESMMRLAGLPCLPVLLARERDRDRERDREPEPDRDRERDPEPDREREREPEPERERERDCERERDRERDREPDPERDRDRDGVRTRRCDDRRLPERLRLRLTLAEWLPRRLRDRRLWRDRLRLLREPASLTSEPLRRRRRSGCDVWLSREPLRLRCGECIFPSSPSDAAVSSTVASASFSLSTGAEGTAASSCCCCCCCSFPSPASATVWAVSSGCSFGSTVGSSSLMVVFGSSPFGGCGTTATGSPLASIAEKPHTRYGLGIQTVLACSSRYWGGGY</sequence>
<organism evidence="2 3">
    <name type="scientific">Anopheles merus</name>
    <name type="common">Mosquito</name>
    <dbReference type="NCBI Taxonomy" id="30066"/>
    <lineage>
        <taxon>Eukaryota</taxon>
        <taxon>Metazoa</taxon>
        <taxon>Ecdysozoa</taxon>
        <taxon>Arthropoda</taxon>
        <taxon>Hexapoda</taxon>
        <taxon>Insecta</taxon>
        <taxon>Pterygota</taxon>
        <taxon>Neoptera</taxon>
        <taxon>Endopterygota</taxon>
        <taxon>Diptera</taxon>
        <taxon>Nematocera</taxon>
        <taxon>Culicoidea</taxon>
        <taxon>Culicidae</taxon>
        <taxon>Anophelinae</taxon>
        <taxon>Anopheles</taxon>
    </lineage>
</organism>
<keyword evidence="3" id="KW-1185">Reference proteome</keyword>